<sequence length="154" mass="17058">MVSMWLTIAVALIGVLGTLCAGWLTGRRADRQLRDEREARQFEQDRASKKRLYADVMRAARAFGRAVVSEQGVPVLRDALGRLADVTSDVALETPDLAERSLGQVLEKAERLLTLAVQRPATNEVITETLTDFHSAVEALNGRLNAEINPRRPH</sequence>
<accession>A0A4R4ZGE4</accession>
<dbReference type="AlphaFoldDB" id="A0A4R4ZGE4"/>
<dbReference type="EMBL" id="SMKX01000068">
    <property type="protein sequence ID" value="TDD57668.1"/>
    <property type="molecule type" value="Genomic_DNA"/>
</dbReference>
<gene>
    <name evidence="1" type="ORF">E1263_22500</name>
</gene>
<evidence type="ECO:0000313" key="2">
    <source>
        <dbReference type="Proteomes" id="UP000295124"/>
    </source>
</evidence>
<evidence type="ECO:0000313" key="1">
    <source>
        <dbReference type="EMBL" id="TDD57668.1"/>
    </source>
</evidence>
<reference evidence="1 2" key="1">
    <citation type="submission" date="2019-03" db="EMBL/GenBank/DDBJ databases">
        <title>Draft genome sequences of novel Actinobacteria.</title>
        <authorList>
            <person name="Sahin N."/>
            <person name="Ay H."/>
            <person name="Saygin H."/>
        </authorList>
    </citation>
    <scope>NUCLEOTIDE SEQUENCE [LARGE SCALE GENOMIC DNA]</scope>
    <source>
        <strain evidence="1 2">JCM 13523</strain>
    </source>
</reference>
<comment type="caution">
    <text evidence="1">The sequence shown here is derived from an EMBL/GenBank/DDBJ whole genome shotgun (WGS) entry which is preliminary data.</text>
</comment>
<keyword evidence="2" id="KW-1185">Reference proteome</keyword>
<dbReference type="OrthoDB" id="4211769at2"/>
<protein>
    <submittedName>
        <fullName evidence="1">Uncharacterized protein</fullName>
    </submittedName>
</protein>
<name>A0A4R4ZGE4_9ACTN</name>
<organism evidence="1 2">
    <name type="scientific">Kribbella antibiotica</name>
    <dbReference type="NCBI Taxonomy" id="190195"/>
    <lineage>
        <taxon>Bacteria</taxon>
        <taxon>Bacillati</taxon>
        <taxon>Actinomycetota</taxon>
        <taxon>Actinomycetes</taxon>
        <taxon>Propionibacteriales</taxon>
        <taxon>Kribbellaceae</taxon>
        <taxon>Kribbella</taxon>
    </lineage>
</organism>
<proteinExistence type="predicted"/>
<dbReference type="RefSeq" id="WP_132170509.1">
    <property type="nucleotide sequence ID" value="NZ_SMKX01000068.1"/>
</dbReference>
<dbReference type="Proteomes" id="UP000295124">
    <property type="component" value="Unassembled WGS sequence"/>
</dbReference>